<protein>
    <submittedName>
        <fullName evidence="1">LmbE family N-acetylglucosaminyl deacetylase</fullName>
    </submittedName>
</protein>
<dbReference type="Gene3D" id="3.40.50.10320">
    <property type="entry name" value="LmbE-like"/>
    <property type="match status" value="1"/>
</dbReference>
<dbReference type="Pfam" id="PF02585">
    <property type="entry name" value="PIG-L"/>
    <property type="match status" value="1"/>
</dbReference>
<evidence type="ECO:0000313" key="1">
    <source>
        <dbReference type="EMBL" id="TCN43736.1"/>
    </source>
</evidence>
<proteinExistence type="predicted"/>
<evidence type="ECO:0000313" key="2">
    <source>
        <dbReference type="Proteomes" id="UP000295351"/>
    </source>
</evidence>
<gene>
    <name evidence="1" type="ORF">EV665_109121</name>
</gene>
<dbReference type="SUPFAM" id="SSF102588">
    <property type="entry name" value="LmbE-like"/>
    <property type="match status" value="1"/>
</dbReference>
<dbReference type="EMBL" id="SLVX01000009">
    <property type="protein sequence ID" value="TCN43736.1"/>
    <property type="molecule type" value="Genomic_DNA"/>
</dbReference>
<dbReference type="RefSeq" id="WP_133034957.1">
    <property type="nucleotide sequence ID" value="NZ_BAABEI010000004.1"/>
</dbReference>
<keyword evidence="2" id="KW-1185">Reference proteome</keyword>
<name>A0A4R2CRS7_SHIGR</name>
<comment type="caution">
    <text evidence="1">The sequence shown here is derived from an EMBL/GenBank/DDBJ whole genome shotgun (WGS) entry which is preliminary data.</text>
</comment>
<dbReference type="Proteomes" id="UP000295351">
    <property type="component" value="Unassembled WGS sequence"/>
</dbReference>
<organism evidence="1 2">
    <name type="scientific">Shinella granuli</name>
    <dbReference type="NCBI Taxonomy" id="323621"/>
    <lineage>
        <taxon>Bacteria</taxon>
        <taxon>Pseudomonadati</taxon>
        <taxon>Pseudomonadota</taxon>
        <taxon>Alphaproteobacteria</taxon>
        <taxon>Hyphomicrobiales</taxon>
        <taxon>Rhizobiaceae</taxon>
        <taxon>Shinella</taxon>
    </lineage>
</organism>
<dbReference type="InterPro" id="IPR003737">
    <property type="entry name" value="GlcNAc_PI_deacetylase-related"/>
</dbReference>
<accession>A0A4R2CRS7</accession>
<dbReference type="AlphaFoldDB" id="A0A4R2CRS7"/>
<reference evidence="1 2" key="1">
    <citation type="submission" date="2019-03" db="EMBL/GenBank/DDBJ databases">
        <title>Genomic Encyclopedia of Type Strains, Phase IV (KMG-IV): sequencing the most valuable type-strain genomes for metagenomic binning, comparative biology and taxonomic classification.</title>
        <authorList>
            <person name="Goeker M."/>
        </authorList>
    </citation>
    <scope>NUCLEOTIDE SEQUENCE [LARGE SCALE GENOMIC DNA]</scope>
    <source>
        <strain evidence="1 2">DSM 18401</strain>
    </source>
</reference>
<dbReference type="InterPro" id="IPR024078">
    <property type="entry name" value="LmbE-like_dom_sf"/>
</dbReference>
<sequence length="217" mass="24405">MKTLSIASAGHPLKILCLGAHADDIEIGAGGTILGLIAAGVKLDVYWCVLSATPERALETRRSAAAFLEGAAAAVVEVCGFEDSYFPSQSREIKQFLLALRARVEPEVIFTHSRFDAHQDHQELNRLTTNVFRDHLVLEYEVPKWDGDFTERNTYVPLLPGMIERKIDLLMEHFATQRSKDWFHEDVFRGVARMRGMECRSPSLFAEAFTVRKLALV</sequence>